<dbReference type="PANTHER" id="PTHR32305">
    <property type="match status" value="1"/>
</dbReference>
<keyword evidence="5" id="KW-1185">Reference proteome</keyword>
<dbReference type="InterPro" id="IPR006530">
    <property type="entry name" value="YD"/>
</dbReference>
<dbReference type="Pfam" id="PF25023">
    <property type="entry name" value="TEN_YD-shell"/>
    <property type="match status" value="2"/>
</dbReference>
<sequence>MGGITSYQYNTQGLVSTIQDANGQTTSFGYSLRGQLTSETNALGYQTTYQYDAAGQMTQVNQPNGMTVAYNYNPIGLVSSIESNGERYEFGYDALGQMTTMTAPFSTDQYTYDGAGQLIRQYNVNLDKAIDYVYDPAGNLVQLTNSEDRTTTYTYDERNLITSVQDPDENITTFAYDALGREVERGLANGNRITNSYDKDGNLLNITNHGNSDILSSFTYEYDVAGNRVKQIEEDGAVSTYTYDALNRLTEVTYPKEKILGLKNEPDTPPEGSTEGNVDSKEDTTTEEAEEPKEDQPVAASNIEVSVYPVTAANNENNGNGNGNGNGKGNGQQPFADCTANESSTGNIKGKGPNNGNGPFNNPGQGNKFVLYKKWGENPELKEQMDVTETVYLYQGFSTNIHKEYSVSGSPYAEYYMGANNQLVSRKMFGYHGLSNPSHDPNLKATGGMLYYQYDGLNTVSAVTDRHGDIIENYRYDVFGGITTGITAPYNVNAYTSQRYDDKAGLIDMNARWYDPTVGRFLTQDTYRGDMMNPLTLNRYSYVLNNPVNMWDPTGHYPESIADDGMTKGDSYHIPGIPDWVANKVRFHSEQTNVTPSSYTQKYWQYQGYNRVYLDKSFEIKQHESYEYLIISYEANVSDTWFYNYSEAIFEILEEGALFPRYTVENEPVEFKRQGTINWSHEIWAEELAGKIQALLAGKYQPPHDANFTRQSTWAKGFYKVIFLDEAVTI</sequence>
<dbReference type="SUPFAM" id="SSF69304">
    <property type="entry name" value="Tricorn protease N-terminal domain"/>
    <property type="match status" value="1"/>
</dbReference>
<feature type="domain" description="Teneurin-like YD-shell" evidence="3">
    <location>
        <begin position="449"/>
        <end position="548"/>
    </location>
</feature>
<name>A0A285CMS1_9BACI</name>
<dbReference type="InterPro" id="IPR022385">
    <property type="entry name" value="Rhs_assc_core"/>
</dbReference>
<feature type="domain" description="Teneurin-like YD-shell" evidence="3">
    <location>
        <begin position="109"/>
        <end position="253"/>
    </location>
</feature>
<accession>A0A285CMS1</accession>
<dbReference type="NCBIfam" id="TIGR01643">
    <property type="entry name" value="YD_repeat_2x"/>
    <property type="match status" value="4"/>
</dbReference>
<organism evidence="4 5">
    <name type="scientific">Bacillus oleivorans</name>
    <dbReference type="NCBI Taxonomy" id="1448271"/>
    <lineage>
        <taxon>Bacteria</taxon>
        <taxon>Bacillati</taxon>
        <taxon>Bacillota</taxon>
        <taxon>Bacilli</taxon>
        <taxon>Bacillales</taxon>
        <taxon>Bacillaceae</taxon>
        <taxon>Bacillus</taxon>
    </lineage>
</organism>
<dbReference type="InterPro" id="IPR056823">
    <property type="entry name" value="TEN-like_YD-shell"/>
</dbReference>
<reference evidence="4 5" key="1">
    <citation type="submission" date="2017-08" db="EMBL/GenBank/DDBJ databases">
        <authorList>
            <person name="de Groot N.N."/>
        </authorList>
    </citation>
    <scope>NUCLEOTIDE SEQUENCE [LARGE SCALE GENOMIC DNA]</scope>
    <source>
        <strain evidence="4 5">JC228</strain>
    </source>
</reference>
<dbReference type="InterPro" id="IPR031325">
    <property type="entry name" value="RHS_repeat"/>
</dbReference>
<dbReference type="AlphaFoldDB" id="A0A285CMS1"/>
<feature type="region of interest" description="Disordered" evidence="2">
    <location>
        <begin position="259"/>
        <end position="365"/>
    </location>
</feature>
<proteinExistence type="predicted"/>
<keyword evidence="1" id="KW-0677">Repeat</keyword>
<gene>
    <name evidence="4" type="ORF">SAMN05877753_102754</name>
</gene>
<dbReference type="EMBL" id="OAOP01000002">
    <property type="protein sequence ID" value="SNX68837.1"/>
    <property type="molecule type" value="Genomic_DNA"/>
</dbReference>
<evidence type="ECO:0000256" key="1">
    <source>
        <dbReference type="ARBA" id="ARBA00022737"/>
    </source>
</evidence>
<dbReference type="InterPro" id="IPR050708">
    <property type="entry name" value="T6SS_VgrG/RHS"/>
</dbReference>
<evidence type="ECO:0000313" key="4">
    <source>
        <dbReference type="EMBL" id="SNX68837.1"/>
    </source>
</evidence>
<evidence type="ECO:0000256" key="2">
    <source>
        <dbReference type="SAM" id="MobiDB-lite"/>
    </source>
</evidence>
<feature type="compositionally biased region" description="Low complexity" evidence="2">
    <location>
        <begin position="346"/>
        <end position="365"/>
    </location>
</feature>
<feature type="compositionally biased region" description="Gly residues" evidence="2">
    <location>
        <begin position="320"/>
        <end position="330"/>
    </location>
</feature>
<evidence type="ECO:0000313" key="5">
    <source>
        <dbReference type="Proteomes" id="UP000219546"/>
    </source>
</evidence>
<dbReference type="PANTHER" id="PTHR32305:SF15">
    <property type="entry name" value="PROTEIN RHSA-RELATED"/>
    <property type="match status" value="1"/>
</dbReference>
<evidence type="ECO:0000259" key="3">
    <source>
        <dbReference type="Pfam" id="PF25023"/>
    </source>
</evidence>
<dbReference type="RefSeq" id="WP_097157903.1">
    <property type="nucleotide sequence ID" value="NZ_JBEPMQ010000001.1"/>
</dbReference>
<dbReference type="OrthoDB" id="1432909at2"/>
<dbReference type="NCBIfam" id="TIGR03696">
    <property type="entry name" value="Rhs_assc_core"/>
    <property type="match status" value="1"/>
</dbReference>
<protein>
    <submittedName>
        <fullName evidence="4">RHS repeat-associated protein</fullName>
    </submittedName>
</protein>
<dbReference type="Gene3D" id="2.180.10.10">
    <property type="entry name" value="RHS repeat-associated core"/>
    <property type="match status" value="2"/>
</dbReference>
<dbReference type="Proteomes" id="UP000219546">
    <property type="component" value="Unassembled WGS sequence"/>
</dbReference>
<dbReference type="Pfam" id="PF05593">
    <property type="entry name" value="RHS_repeat"/>
    <property type="match status" value="2"/>
</dbReference>